<proteinExistence type="predicted"/>
<dbReference type="AlphaFoldDB" id="A0A9P6HPF6"/>
<evidence type="ECO:0000313" key="1">
    <source>
        <dbReference type="EMBL" id="KAF9792035.1"/>
    </source>
</evidence>
<dbReference type="EMBL" id="WIUZ02000001">
    <property type="protein sequence ID" value="KAF9792035.1"/>
    <property type="molecule type" value="Genomic_DNA"/>
</dbReference>
<protein>
    <submittedName>
        <fullName evidence="1">Uncharacterized protein</fullName>
    </submittedName>
</protein>
<name>A0A9P6HPF6_9AGAM</name>
<gene>
    <name evidence="1" type="ORF">BJ322DRAFT_1206731</name>
</gene>
<reference evidence="1" key="1">
    <citation type="journal article" date="2020" name="Nat. Commun.">
        <title>Large-scale genome sequencing of mycorrhizal fungi provides insights into the early evolution of symbiotic traits.</title>
        <authorList>
            <person name="Miyauchi S."/>
            <person name="Kiss E."/>
            <person name="Kuo A."/>
            <person name="Drula E."/>
            <person name="Kohler A."/>
            <person name="Sanchez-Garcia M."/>
            <person name="Morin E."/>
            <person name="Andreopoulos B."/>
            <person name="Barry K.W."/>
            <person name="Bonito G."/>
            <person name="Buee M."/>
            <person name="Carver A."/>
            <person name="Chen C."/>
            <person name="Cichocki N."/>
            <person name="Clum A."/>
            <person name="Culley D."/>
            <person name="Crous P.W."/>
            <person name="Fauchery L."/>
            <person name="Girlanda M."/>
            <person name="Hayes R.D."/>
            <person name="Keri Z."/>
            <person name="LaButti K."/>
            <person name="Lipzen A."/>
            <person name="Lombard V."/>
            <person name="Magnuson J."/>
            <person name="Maillard F."/>
            <person name="Murat C."/>
            <person name="Nolan M."/>
            <person name="Ohm R.A."/>
            <person name="Pangilinan J."/>
            <person name="Pereira M.F."/>
            <person name="Perotto S."/>
            <person name="Peter M."/>
            <person name="Pfister S."/>
            <person name="Riley R."/>
            <person name="Sitrit Y."/>
            <person name="Stielow J.B."/>
            <person name="Szollosi G."/>
            <person name="Zifcakova L."/>
            <person name="Stursova M."/>
            <person name="Spatafora J.W."/>
            <person name="Tedersoo L."/>
            <person name="Vaario L.M."/>
            <person name="Yamada A."/>
            <person name="Yan M."/>
            <person name="Wang P."/>
            <person name="Xu J."/>
            <person name="Bruns T."/>
            <person name="Baldrian P."/>
            <person name="Vilgalys R."/>
            <person name="Dunand C."/>
            <person name="Henrissat B."/>
            <person name="Grigoriev I.V."/>
            <person name="Hibbett D."/>
            <person name="Nagy L.G."/>
            <person name="Martin F.M."/>
        </authorList>
    </citation>
    <scope>NUCLEOTIDE SEQUENCE</scope>
    <source>
        <strain evidence="1">UH-Tt-Lm1</strain>
    </source>
</reference>
<feature type="non-terminal residue" evidence="1">
    <location>
        <position position="59"/>
    </location>
</feature>
<reference evidence="1" key="2">
    <citation type="submission" date="2020-11" db="EMBL/GenBank/DDBJ databases">
        <authorList>
            <consortium name="DOE Joint Genome Institute"/>
            <person name="Kuo A."/>
            <person name="Miyauchi S."/>
            <person name="Kiss E."/>
            <person name="Drula E."/>
            <person name="Kohler A."/>
            <person name="Sanchez-Garcia M."/>
            <person name="Andreopoulos B."/>
            <person name="Barry K.W."/>
            <person name="Bonito G."/>
            <person name="Buee M."/>
            <person name="Carver A."/>
            <person name="Chen C."/>
            <person name="Cichocki N."/>
            <person name="Clum A."/>
            <person name="Culley D."/>
            <person name="Crous P.W."/>
            <person name="Fauchery L."/>
            <person name="Girlanda M."/>
            <person name="Hayes R."/>
            <person name="Keri Z."/>
            <person name="Labutti K."/>
            <person name="Lipzen A."/>
            <person name="Lombard V."/>
            <person name="Magnuson J."/>
            <person name="Maillard F."/>
            <person name="Morin E."/>
            <person name="Murat C."/>
            <person name="Nolan M."/>
            <person name="Ohm R."/>
            <person name="Pangilinan J."/>
            <person name="Pereira M."/>
            <person name="Perotto S."/>
            <person name="Peter M."/>
            <person name="Riley R."/>
            <person name="Sitrit Y."/>
            <person name="Stielow B."/>
            <person name="Szollosi G."/>
            <person name="Zifcakova L."/>
            <person name="Stursova M."/>
            <person name="Spatafora J.W."/>
            <person name="Tedersoo L."/>
            <person name="Vaario L.-M."/>
            <person name="Yamada A."/>
            <person name="Yan M."/>
            <person name="Wang P."/>
            <person name="Xu J."/>
            <person name="Bruns T."/>
            <person name="Baldrian P."/>
            <person name="Vilgalys R."/>
            <person name="Henrissat B."/>
            <person name="Grigoriev I.V."/>
            <person name="Hibbett D."/>
            <person name="Nagy L.G."/>
            <person name="Martin F.M."/>
        </authorList>
    </citation>
    <scope>NUCLEOTIDE SEQUENCE</scope>
    <source>
        <strain evidence="1">UH-Tt-Lm1</strain>
    </source>
</reference>
<sequence>MRGRRLFVVQDMGVDFYASPPIHGVYGPSFAAIDFQRTGTAAIAPSTLGGGVSNAVESA</sequence>
<evidence type="ECO:0000313" key="2">
    <source>
        <dbReference type="Proteomes" id="UP000736335"/>
    </source>
</evidence>
<comment type="caution">
    <text evidence="1">The sequence shown here is derived from an EMBL/GenBank/DDBJ whole genome shotgun (WGS) entry which is preliminary data.</text>
</comment>
<dbReference type="Proteomes" id="UP000736335">
    <property type="component" value="Unassembled WGS sequence"/>
</dbReference>
<organism evidence="1 2">
    <name type="scientific">Thelephora terrestris</name>
    <dbReference type="NCBI Taxonomy" id="56493"/>
    <lineage>
        <taxon>Eukaryota</taxon>
        <taxon>Fungi</taxon>
        <taxon>Dikarya</taxon>
        <taxon>Basidiomycota</taxon>
        <taxon>Agaricomycotina</taxon>
        <taxon>Agaricomycetes</taxon>
        <taxon>Thelephorales</taxon>
        <taxon>Thelephoraceae</taxon>
        <taxon>Thelephora</taxon>
    </lineage>
</organism>
<accession>A0A9P6HPF6</accession>
<keyword evidence="2" id="KW-1185">Reference proteome</keyword>